<evidence type="ECO:0000256" key="2">
    <source>
        <dbReference type="ARBA" id="ARBA00004370"/>
    </source>
</evidence>
<feature type="domain" description="PAS" evidence="15">
    <location>
        <begin position="359"/>
        <end position="403"/>
    </location>
</feature>
<dbReference type="Pfam" id="PF08447">
    <property type="entry name" value="PAS_3"/>
    <property type="match status" value="1"/>
</dbReference>
<dbReference type="GO" id="GO:0009927">
    <property type="term" value="F:histidine phosphotransfer kinase activity"/>
    <property type="evidence" value="ECO:0007669"/>
    <property type="project" value="TreeGrafter"/>
</dbReference>
<dbReference type="CDD" id="cd00130">
    <property type="entry name" value="PAS"/>
    <property type="match status" value="2"/>
</dbReference>
<comment type="subcellular location">
    <subcellularLocation>
        <location evidence="2">Membrane</location>
    </subcellularLocation>
</comment>
<dbReference type="Proteomes" id="UP000027337">
    <property type="component" value="Unassembled WGS sequence"/>
</dbReference>
<dbReference type="PROSITE" id="PS50113">
    <property type="entry name" value="PAC"/>
    <property type="match status" value="2"/>
</dbReference>
<dbReference type="GO" id="GO:0000155">
    <property type="term" value="F:phosphorelay sensor kinase activity"/>
    <property type="evidence" value="ECO:0007669"/>
    <property type="project" value="InterPro"/>
</dbReference>
<keyword evidence="8 12" id="KW-1133">Transmembrane helix</keyword>
<feature type="domain" description="PAS" evidence="15">
    <location>
        <begin position="603"/>
        <end position="674"/>
    </location>
</feature>
<dbReference type="Gene3D" id="3.40.50.2300">
    <property type="match status" value="1"/>
</dbReference>
<name>A0A061SR22_9RHOB</name>
<dbReference type="SMART" id="SM00091">
    <property type="entry name" value="PAS"/>
    <property type="match status" value="3"/>
</dbReference>
<dbReference type="PROSITE" id="PS50112">
    <property type="entry name" value="PAS"/>
    <property type="match status" value="2"/>
</dbReference>
<keyword evidence="9" id="KW-0902">Two-component regulatory system</keyword>
<dbReference type="InterPro" id="IPR003594">
    <property type="entry name" value="HATPase_dom"/>
</dbReference>
<evidence type="ECO:0000259" key="13">
    <source>
        <dbReference type="PROSITE" id="PS50109"/>
    </source>
</evidence>
<dbReference type="EC" id="2.7.13.3" evidence="3"/>
<evidence type="ECO:0000259" key="15">
    <source>
        <dbReference type="PROSITE" id="PS50112"/>
    </source>
</evidence>
<dbReference type="PANTHER" id="PTHR43047:SF72">
    <property type="entry name" value="OSMOSENSING HISTIDINE PROTEIN KINASE SLN1"/>
    <property type="match status" value="1"/>
</dbReference>
<evidence type="ECO:0000259" key="16">
    <source>
        <dbReference type="PROSITE" id="PS50113"/>
    </source>
</evidence>
<dbReference type="InterPro" id="IPR000700">
    <property type="entry name" value="PAS-assoc_C"/>
</dbReference>
<dbReference type="FunFam" id="1.10.287.130:FF:000001">
    <property type="entry name" value="Two-component sensor histidine kinase"/>
    <property type="match status" value="1"/>
</dbReference>
<comment type="catalytic activity">
    <reaction evidence="1">
        <text>ATP + protein L-histidine = ADP + protein N-phospho-L-histidine.</text>
        <dbReference type="EC" id="2.7.13.3"/>
    </reaction>
</comment>
<dbReference type="PROSITE" id="PS50110">
    <property type="entry name" value="RESPONSE_REGULATORY"/>
    <property type="match status" value="1"/>
</dbReference>
<gene>
    <name evidence="18" type="ORF">PM02_15210</name>
</gene>
<dbReference type="Pfam" id="PF02518">
    <property type="entry name" value="HATPase_c"/>
    <property type="match status" value="1"/>
</dbReference>
<dbReference type="InterPro" id="IPR003661">
    <property type="entry name" value="HisK_dim/P_dom"/>
</dbReference>
<dbReference type="InterPro" id="IPR004358">
    <property type="entry name" value="Sig_transdc_His_kin-like_C"/>
</dbReference>
<evidence type="ECO:0000256" key="7">
    <source>
        <dbReference type="ARBA" id="ARBA00022777"/>
    </source>
</evidence>
<dbReference type="PROSITE" id="PS50839">
    <property type="entry name" value="CHASE"/>
    <property type="match status" value="1"/>
</dbReference>
<feature type="domain" description="Histidine kinase" evidence="13">
    <location>
        <begin position="735"/>
        <end position="954"/>
    </location>
</feature>
<evidence type="ECO:0000256" key="1">
    <source>
        <dbReference type="ARBA" id="ARBA00000085"/>
    </source>
</evidence>
<evidence type="ECO:0000256" key="10">
    <source>
        <dbReference type="ARBA" id="ARBA00023136"/>
    </source>
</evidence>
<dbReference type="InterPro" id="IPR011006">
    <property type="entry name" value="CheY-like_superfamily"/>
</dbReference>
<dbReference type="Gene3D" id="1.10.287.130">
    <property type="match status" value="1"/>
</dbReference>
<evidence type="ECO:0000256" key="9">
    <source>
        <dbReference type="ARBA" id="ARBA00023012"/>
    </source>
</evidence>
<dbReference type="InterPro" id="IPR035965">
    <property type="entry name" value="PAS-like_dom_sf"/>
</dbReference>
<dbReference type="eggNOG" id="COG5002">
    <property type="taxonomic scope" value="Bacteria"/>
</dbReference>
<dbReference type="SUPFAM" id="SSF47384">
    <property type="entry name" value="Homodimeric domain of signal transducing histidine kinase"/>
    <property type="match status" value="1"/>
</dbReference>
<dbReference type="GO" id="GO:0006355">
    <property type="term" value="P:regulation of DNA-templated transcription"/>
    <property type="evidence" value="ECO:0007669"/>
    <property type="project" value="InterPro"/>
</dbReference>
<feature type="domain" description="Response regulatory" evidence="14">
    <location>
        <begin position="977"/>
        <end position="1090"/>
    </location>
</feature>
<proteinExistence type="predicted"/>
<reference evidence="18 19" key="1">
    <citation type="journal article" date="2014" name="Genome Announc.">
        <title>Draft Genome Sequences of Two Isolates of the Roseobacter Group, Sulfitobacter sp. Strains 3SOLIMAR09 and 1FIGIMAR09, from Harbors of Mallorca Island (Mediterranean Sea).</title>
        <authorList>
            <person name="Mas-Llado M."/>
            <person name="Pina-Villalonga J.M."/>
            <person name="Brunet-Galmes I."/>
            <person name="Nogales B."/>
            <person name="Bosch R."/>
        </authorList>
    </citation>
    <scope>NUCLEOTIDE SEQUENCE [LARGE SCALE GENOMIC DNA]</scope>
    <source>
        <strain evidence="18 19">1FIGIMAR09</strain>
    </source>
</reference>
<keyword evidence="7" id="KW-0418">Kinase</keyword>
<dbReference type="PROSITE" id="PS50109">
    <property type="entry name" value="HIS_KIN"/>
    <property type="match status" value="1"/>
</dbReference>
<dbReference type="AlphaFoldDB" id="A0A061SR22"/>
<dbReference type="InterPro" id="IPR001610">
    <property type="entry name" value="PAC"/>
</dbReference>
<evidence type="ECO:0000313" key="19">
    <source>
        <dbReference type="Proteomes" id="UP000027337"/>
    </source>
</evidence>
<evidence type="ECO:0000256" key="3">
    <source>
        <dbReference type="ARBA" id="ARBA00012438"/>
    </source>
</evidence>
<dbReference type="SUPFAM" id="SSF55874">
    <property type="entry name" value="ATPase domain of HSP90 chaperone/DNA topoisomerase II/histidine kinase"/>
    <property type="match status" value="1"/>
</dbReference>
<dbReference type="Gene3D" id="3.30.450.20">
    <property type="entry name" value="PAS domain"/>
    <property type="match status" value="3"/>
</dbReference>
<dbReference type="PRINTS" id="PR00344">
    <property type="entry name" value="BCTRLSENSOR"/>
</dbReference>
<dbReference type="InterPro" id="IPR013767">
    <property type="entry name" value="PAS_fold"/>
</dbReference>
<evidence type="ECO:0000256" key="12">
    <source>
        <dbReference type="SAM" id="Phobius"/>
    </source>
</evidence>
<dbReference type="SMART" id="SM00086">
    <property type="entry name" value="PAC"/>
    <property type="match status" value="2"/>
</dbReference>
<dbReference type="CDD" id="cd00156">
    <property type="entry name" value="REC"/>
    <property type="match status" value="1"/>
</dbReference>
<dbReference type="SMART" id="SM00388">
    <property type="entry name" value="HisKA"/>
    <property type="match status" value="1"/>
</dbReference>
<feature type="modified residue" description="4-aspartylphosphate" evidence="11">
    <location>
        <position position="1025"/>
    </location>
</feature>
<evidence type="ECO:0000259" key="14">
    <source>
        <dbReference type="PROSITE" id="PS50110"/>
    </source>
</evidence>
<dbReference type="InterPro" id="IPR005467">
    <property type="entry name" value="His_kinase_dom"/>
</dbReference>
<evidence type="ECO:0000256" key="8">
    <source>
        <dbReference type="ARBA" id="ARBA00022989"/>
    </source>
</evidence>
<organism evidence="18 19">
    <name type="scientific">Sulfitobacter mediterraneus</name>
    <dbReference type="NCBI Taxonomy" id="83219"/>
    <lineage>
        <taxon>Bacteria</taxon>
        <taxon>Pseudomonadati</taxon>
        <taxon>Pseudomonadota</taxon>
        <taxon>Alphaproteobacteria</taxon>
        <taxon>Rhodobacterales</taxon>
        <taxon>Roseobacteraceae</taxon>
        <taxon>Sulfitobacter</taxon>
    </lineage>
</organism>
<protein>
    <recommendedName>
        <fullName evidence="3">histidine kinase</fullName>
        <ecNumber evidence="3">2.7.13.3</ecNumber>
    </recommendedName>
</protein>
<evidence type="ECO:0000259" key="17">
    <source>
        <dbReference type="PROSITE" id="PS50839"/>
    </source>
</evidence>
<keyword evidence="4 11" id="KW-0597">Phosphoprotein</keyword>
<accession>A0A061SR22</accession>
<feature type="transmembrane region" description="Helical" evidence="12">
    <location>
        <begin position="23"/>
        <end position="40"/>
    </location>
</feature>
<evidence type="ECO:0000256" key="6">
    <source>
        <dbReference type="ARBA" id="ARBA00022692"/>
    </source>
</evidence>
<evidence type="ECO:0000313" key="18">
    <source>
        <dbReference type="EMBL" id="KAJ02103.1"/>
    </source>
</evidence>
<evidence type="ECO:0000256" key="4">
    <source>
        <dbReference type="ARBA" id="ARBA00022553"/>
    </source>
</evidence>
<dbReference type="eggNOG" id="COG3614">
    <property type="taxonomic scope" value="Bacteria"/>
</dbReference>
<dbReference type="Pfam" id="PF13426">
    <property type="entry name" value="PAS_9"/>
    <property type="match status" value="1"/>
</dbReference>
<comment type="caution">
    <text evidence="18">The sequence shown here is derived from an EMBL/GenBank/DDBJ whole genome shotgun (WGS) entry which is preliminary data.</text>
</comment>
<dbReference type="Pfam" id="PF00512">
    <property type="entry name" value="HisKA"/>
    <property type="match status" value="1"/>
</dbReference>
<keyword evidence="19" id="KW-1185">Reference proteome</keyword>
<keyword evidence="6 12" id="KW-0812">Transmembrane</keyword>
<dbReference type="NCBIfam" id="TIGR00229">
    <property type="entry name" value="sensory_box"/>
    <property type="match status" value="2"/>
</dbReference>
<dbReference type="InterPro" id="IPR036890">
    <property type="entry name" value="HATPase_C_sf"/>
</dbReference>
<dbReference type="CDD" id="cd00082">
    <property type="entry name" value="HisKA"/>
    <property type="match status" value="1"/>
</dbReference>
<dbReference type="GO" id="GO:0005886">
    <property type="term" value="C:plasma membrane"/>
    <property type="evidence" value="ECO:0007669"/>
    <property type="project" value="TreeGrafter"/>
</dbReference>
<dbReference type="InterPro" id="IPR006189">
    <property type="entry name" value="CHASE_dom"/>
</dbReference>
<feature type="domain" description="PAC" evidence="16">
    <location>
        <begin position="679"/>
        <end position="731"/>
    </location>
</feature>
<dbReference type="EMBL" id="JEMU01000014">
    <property type="protein sequence ID" value="KAJ02103.1"/>
    <property type="molecule type" value="Genomic_DNA"/>
</dbReference>
<dbReference type="SMART" id="SM01079">
    <property type="entry name" value="CHASE"/>
    <property type="match status" value="1"/>
</dbReference>
<dbReference type="Gene3D" id="3.30.450.350">
    <property type="entry name" value="CHASE domain"/>
    <property type="match status" value="1"/>
</dbReference>
<dbReference type="SUPFAM" id="SSF55785">
    <property type="entry name" value="PYP-like sensor domain (PAS domain)"/>
    <property type="match status" value="3"/>
</dbReference>
<dbReference type="InterPro" id="IPR036097">
    <property type="entry name" value="HisK_dim/P_sf"/>
</dbReference>
<dbReference type="InterPro" id="IPR042240">
    <property type="entry name" value="CHASE_sf"/>
</dbReference>
<evidence type="ECO:0000256" key="5">
    <source>
        <dbReference type="ARBA" id="ARBA00022679"/>
    </source>
</evidence>
<dbReference type="SMART" id="SM00387">
    <property type="entry name" value="HATPase_c"/>
    <property type="match status" value="1"/>
</dbReference>
<dbReference type="Pfam" id="PF00989">
    <property type="entry name" value="PAS"/>
    <property type="match status" value="1"/>
</dbReference>
<keyword evidence="10 12" id="KW-0472">Membrane</keyword>
<keyword evidence="5" id="KW-0808">Transferase</keyword>
<evidence type="ECO:0000256" key="11">
    <source>
        <dbReference type="PROSITE-ProRule" id="PRU00169"/>
    </source>
</evidence>
<sequence>MIEAEALHRSAVTKTRCDQLRKLEILLGCVCILVILGLFANSVRTNAMVANAEFRRLTDDSLESLQIRMDTYLSSLNATAAFLGASDEVTRDEFDGFVAQLEIEKYLPGINGIGYITPVKAGQEQQLIDEMAALGEPDLNIHPLTDNAQKYIINRISPIGPNVEALGLDISFEEGRRNSANAARDTGLPQLTPRILLVQEHSSQPGFLLLRPVYFNDDPTLRPDPATSPFKGFVYAPFVGRNLLTNLTANQGVVYQFSVFDGPTADMDQLIYASESDSEAPSGRYSSTYTFENYGRQWTVLYESTTPFEASFRNTMAWTLLIGGLILSGMLVFSVRSLRIRGDATHELAQLRERQINAREEENRAVVENAVTAVFILDGQRKILFANQAAQEGFGYSPQQIKGLLFDNLVSASDDQEETSGVNARGTTRDGAELVLDLHYNEWTTFEGAPRVTAIVRDLTRETEAREEIRITKIRYDQALQGAGIGVFDVNLETGHSNVTDTWCEIMGIDSDRNDFDSQDNFMSRVHPDDLPALTANDTACIEGRTARSISEYRIKFSDTEWRWMRSEAVVVNRNKEGKALRMIGTQADITELHNSQHALEASEKRFRQVLSAAPIGMVLMDNNGHFLGVNNAFCKLTGYSEDELLTTVRMPDMMSKDERKKLYSEISNLMNSDDTHVYTAEHRIVTRNNSERWGLFHITWAYDKNKDEHYFISQIIDITDQKKIEQIKNEFVSTVSHELRTPLTSIKGALGLVLATGTDQLEDAKKRLIDIALSNTERLTTIVNDILDLEKISSGEVDFVFQDLDMTSLIKEAVKENSPFATTHKNTLRFEHPDLPLNVSADFNRTKQVMANLISNACKYSDPETEVLVKAEQLDGKIIVYIQNRGPGIPENFKPLMFQAFSQADSSDTRAKGGTGLGLNITKQIVSRHQGEIGFESAPDGITVFWFTYPSNDEDDMNDPIAAPNVKRLPRRGKARVLHIEDDLDFAEVVKSGLSKVADVTHAGNLEEARRCIENGNLDMLIVDWSLPDGDAAVLLDDINDRLPNVTVLGLSSDGNRRRDSRVTVNLEKSRTELSTIAEYVSSRVANAS</sequence>
<dbReference type="InterPro" id="IPR000014">
    <property type="entry name" value="PAS"/>
</dbReference>
<dbReference type="InterPro" id="IPR013655">
    <property type="entry name" value="PAS_fold_3"/>
</dbReference>
<dbReference type="STRING" id="83219.PM02_15210"/>
<dbReference type="InterPro" id="IPR001789">
    <property type="entry name" value="Sig_transdc_resp-reg_receiver"/>
</dbReference>
<dbReference type="SUPFAM" id="SSF52172">
    <property type="entry name" value="CheY-like"/>
    <property type="match status" value="1"/>
</dbReference>
<dbReference type="Pfam" id="PF03924">
    <property type="entry name" value="CHASE"/>
    <property type="match status" value="1"/>
</dbReference>
<dbReference type="Gene3D" id="3.30.565.10">
    <property type="entry name" value="Histidine kinase-like ATPase, C-terminal domain"/>
    <property type="match status" value="1"/>
</dbReference>
<feature type="domain" description="PAC" evidence="16">
    <location>
        <begin position="549"/>
        <end position="602"/>
    </location>
</feature>
<dbReference type="PANTHER" id="PTHR43047">
    <property type="entry name" value="TWO-COMPONENT HISTIDINE PROTEIN KINASE"/>
    <property type="match status" value="1"/>
</dbReference>
<feature type="domain" description="CHASE" evidence="17">
    <location>
        <begin position="85"/>
        <end position="301"/>
    </location>
</feature>
<dbReference type="FunFam" id="3.30.565.10:FF:000006">
    <property type="entry name" value="Sensor histidine kinase WalK"/>
    <property type="match status" value="1"/>
</dbReference>